<dbReference type="AlphaFoldDB" id="A0A7X9RT13"/>
<dbReference type="Gene3D" id="1.20.1610.10">
    <property type="entry name" value="alpha-1,2-mannosidases domains"/>
    <property type="match status" value="1"/>
</dbReference>
<dbReference type="GO" id="GO:0006516">
    <property type="term" value="P:glycoprotein catabolic process"/>
    <property type="evidence" value="ECO:0007669"/>
    <property type="project" value="TreeGrafter"/>
</dbReference>
<dbReference type="Proteomes" id="UP000576082">
    <property type="component" value="Unassembled WGS sequence"/>
</dbReference>
<dbReference type="PANTHER" id="PTHR12143">
    <property type="entry name" value="PEPTIDE N-GLYCANASE PNGASE -RELATED"/>
    <property type="match status" value="1"/>
</dbReference>
<dbReference type="Gene3D" id="1.20.1050.60">
    <property type="entry name" value="alpha-1,2-mannosidase"/>
    <property type="match status" value="1"/>
</dbReference>
<organism evidence="6 7">
    <name type="scientific">Flammeovirga aprica JL-4</name>
    <dbReference type="NCBI Taxonomy" id="694437"/>
    <lineage>
        <taxon>Bacteria</taxon>
        <taxon>Pseudomonadati</taxon>
        <taxon>Bacteroidota</taxon>
        <taxon>Cytophagia</taxon>
        <taxon>Cytophagales</taxon>
        <taxon>Flammeovirgaceae</taxon>
        <taxon>Flammeovirga</taxon>
    </lineage>
</organism>
<dbReference type="GO" id="GO:0005975">
    <property type="term" value="P:carbohydrate metabolic process"/>
    <property type="evidence" value="ECO:0007669"/>
    <property type="project" value="InterPro"/>
</dbReference>
<evidence type="ECO:0000259" key="5">
    <source>
        <dbReference type="Pfam" id="PF17678"/>
    </source>
</evidence>
<dbReference type="FunFam" id="1.20.1050.60:FF:000001">
    <property type="entry name" value="Putative alpha-1,2-mannosidase"/>
    <property type="match status" value="1"/>
</dbReference>
<dbReference type="FunFam" id="3.30.2080.10:FF:000001">
    <property type="entry name" value="Alpha-1,2-mannosidase subfamily"/>
    <property type="match status" value="1"/>
</dbReference>
<dbReference type="InterPro" id="IPR050883">
    <property type="entry name" value="PNGase"/>
</dbReference>
<dbReference type="InterPro" id="IPR005887">
    <property type="entry name" value="GH92_a_mannosidase_put"/>
</dbReference>
<dbReference type="Gene3D" id="3.30.2080.10">
    <property type="entry name" value="GH92 mannosidase domain"/>
    <property type="match status" value="1"/>
</dbReference>
<dbReference type="PANTHER" id="PTHR12143:SF39">
    <property type="entry name" value="SECRETED PROTEIN"/>
    <property type="match status" value="1"/>
</dbReference>
<evidence type="ECO:0000313" key="7">
    <source>
        <dbReference type="Proteomes" id="UP000576082"/>
    </source>
</evidence>
<dbReference type="InterPro" id="IPR041371">
    <property type="entry name" value="GH92_N"/>
</dbReference>
<dbReference type="GO" id="GO:0000224">
    <property type="term" value="F:peptide-N4-(N-acetyl-beta-glucosaminyl)asparagine amidase activity"/>
    <property type="evidence" value="ECO:0007669"/>
    <property type="project" value="TreeGrafter"/>
</dbReference>
<comment type="subunit">
    <text evidence="2">Monomer.</text>
</comment>
<dbReference type="GO" id="GO:0005829">
    <property type="term" value="C:cytosol"/>
    <property type="evidence" value="ECO:0007669"/>
    <property type="project" value="TreeGrafter"/>
</dbReference>
<dbReference type="EMBL" id="JABANE010000003">
    <property type="protein sequence ID" value="NME66709.1"/>
    <property type="molecule type" value="Genomic_DNA"/>
</dbReference>
<keyword evidence="6" id="KW-0378">Hydrolase</keyword>
<gene>
    <name evidence="6" type="ORF">HHU12_01915</name>
</gene>
<dbReference type="GO" id="GO:0030246">
    <property type="term" value="F:carbohydrate binding"/>
    <property type="evidence" value="ECO:0007669"/>
    <property type="project" value="InterPro"/>
</dbReference>
<evidence type="ECO:0000256" key="2">
    <source>
        <dbReference type="ARBA" id="ARBA00011245"/>
    </source>
</evidence>
<name>A0A7X9RT13_9BACT</name>
<evidence type="ECO:0000259" key="4">
    <source>
        <dbReference type="Pfam" id="PF07971"/>
    </source>
</evidence>
<dbReference type="Pfam" id="PF07971">
    <property type="entry name" value="Glyco_hydro_92"/>
    <property type="match status" value="1"/>
</dbReference>
<keyword evidence="7" id="KW-1185">Reference proteome</keyword>
<dbReference type="InterPro" id="IPR014718">
    <property type="entry name" value="GH-type_carb-bd"/>
</dbReference>
<dbReference type="Gene3D" id="2.70.98.10">
    <property type="match status" value="1"/>
</dbReference>
<protein>
    <submittedName>
        <fullName evidence="6">Glycoside hydrolase family 92 protein</fullName>
    </submittedName>
</protein>
<evidence type="ECO:0000313" key="6">
    <source>
        <dbReference type="EMBL" id="NME66709.1"/>
    </source>
</evidence>
<dbReference type="InterPro" id="IPR012939">
    <property type="entry name" value="Glyco_hydro_92"/>
</dbReference>
<dbReference type="NCBIfam" id="TIGR01180">
    <property type="entry name" value="aman2_put"/>
    <property type="match status" value="1"/>
</dbReference>
<accession>A0A7X9RT13</accession>
<evidence type="ECO:0000256" key="3">
    <source>
        <dbReference type="ARBA" id="ARBA00022837"/>
    </source>
</evidence>
<feature type="domain" description="Glycosyl hydrolase family 92" evidence="4">
    <location>
        <begin position="288"/>
        <end position="751"/>
    </location>
</feature>
<dbReference type="RefSeq" id="WP_169654455.1">
    <property type="nucleotide sequence ID" value="NZ_JABANE010000003.1"/>
</dbReference>
<proteinExistence type="predicted"/>
<keyword evidence="3" id="KW-0106">Calcium</keyword>
<comment type="cofactor">
    <cofactor evidence="1">
        <name>Ca(2+)</name>
        <dbReference type="ChEBI" id="CHEBI:29108"/>
    </cofactor>
</comment>
<reference evidence="6 7" key="1">
    <citation type="submission" date="2020-04" db="EMBL/GenBank/DDBJ databases">
        <title>Flammeovirga sp. SR4, a novel species isolated from seawater.</title>
        <authorList>
            <person name="Wang X."/>
        </authorList>
    </citation>
    <scope>NUCLEOTIDE SEQUENCE [LARGE SCALE GENOMIC DNA]</scope>
    <source>
        <strain evidence="6 7">ATCC 23126</strain>
    </source>
</reference>
<dbReference type="SUPFAM" id="SSF48208">
    <property type="entry name" value="Six-hairpin glycosidases"/>
    <property type="match status" value="1"/>
</dbReference>
<feature type="domain" description="Glycosyl hydrolase family 92 N-terminal" evidence="5">
    <location>
        <begin position="55"/>
        <end position="281"/>
    </location>
</feature>
<evidence type="ECO:0000256" key="1">
    <source>
        <dbReference type="ARBA" id="ARBA00001913"/>
    </source>
</evidence>
<sequence length="769" mass="86027">MITAPLLVILKLITVSILNYIKNTLKVVAFTPMIAMTACTDEMPKQAEEQQLVDFVDPLIGTGEHGHTFPGATLPYGGVQCSPINGVSGWDWVSGYHISDSLLIGFGHLHLSGTGIGDLNDLIVLPTAKEHTLDAMEQNRNNLPYTQRYSHENETAKPGYYAVLLENSGIKAEMTTGTRVGFHRWTYPQSAEKPSMIVNLGFAVNWDGVTKSSLIQLDDYRVQGERLSQGWAEDQRVYFEMKFSQPIEKINIEKEGERLVAQVFFKSVDAQNQVTAAVGVSSATLEGAHVALEQEAAGYDFDLKKQKASDIWEEALNQIKITTKDKKSREIFYTALYHSKIAPVTHSDAQGNYKGADHELHHANGFRYYSTFSLWDTFRAVHPLSTIVESEKRNADFINSMLAHFDETGLLPVWALAGNETNCMTGYHAMPVLADAVLKGIDDIDPKRVYEAMKVTSMQDERDLKAYKKYGFIPSDKGGESVTKTLEYAYDDWCIAQVAKHVGDEAGYAKYMKRSEGYKPLFDPETEFMRGRMTNGKFRLPFDPAEANHRENTDYTEGNAYQHSWFVLQDIQGLVDLFPSKKAFVAKLDELFTVSSELTGDNVSPDITGLIGQYAHGNEPSHHIAYLYNYAGEAWKSQEKIHEILFTQYDNTPEGISGNEDCGQISAWYVFSSLGFYPVNPAQGIYVIGTPIFEEAEINTSTGKQFKVIAKNVSKENKYINKITLNGKTIDRLYITHKEIMSGGALEFEMTNVPNKQLGAQNAIPMKAF</sequence>
<dbReference type="Pfam" id="PF17678">
    <property type="entry name" value="Glyco_hydro_92N"/>
    <property type="match status" value="1"/>
</dbReference>
<dbReference type="InterPro" id="IPR008928">
    <property type="entry name" value="6-hairpin_glycosidase_sf"/>
</dbReference>
<comment type="caution">
    <text evidence="6">The sequence shown here is derived from an EMBL/GenBank/DDBJ whole genome shotgun (WGS) entry which is preliminary data.</text>
</comment>